<dbReference type="InterPro" id="IPR010318">
    <property type="entry name" value="S-Me-THD_N"/>
</dbReference>
<reference evidence="4" key="1">
    <citation type="submission" date="2022-11" db="UniProtKB">
        <authorList>
            <consortium name="WormBaseParasite"/>
        </authorList>
    </citation>
    <scope>IDENTIFICATION</scope>
</reference>
<dbReference type="GO" id="GO:0016787">
    <property type="term" value="F:hydrolase activity"/>
    <property type="evidence" value="ECO:0007669"/>
    <property type="project" value="InterPro"/>
</dbReference>
<sequence length="482" mass="52420">MPDTHSIGLGGGSRVRKLNDNTVTVGPDSVGYRLTKEALCFGGDIVTATDVAVFSGFLEISKNPDLEEDLVLKAQNTIQTMVEEIIDIVKTSEEEVPVVLVGGGAILIDPNAKLAGSSKTIRPPNAEVANAIGSALCQVSGRIDIMAAIDPNIPNAAEKALEELKSSAIDAAVANGAVRNSVELVEVEFVPISYLPGNAIRIKIVSVGDLDFQSNLEEINIVWDKFPEQLDILVENEEEYEETRVTCYQHSKDLMHEEQFHDNLKKEIWQLTENDVEKASIGAAILGCAGGGNPYLGKLRTLDLIKNECGIIKIISIDRLLKESATSLKNCAQYVIPIGFMGAPTVYTEKPSGKIEVRTALEALRAFINGKFHSTEFTTDGSGVEYLRLKEIKFESEYQKPFLAVMPYEIGGLNSTKPWAIAADLGCYCLDADLMGRAFPEMQVSGFLRTMKFHSTAQRPSNAGAIFVLFLKMDGTWAPPSA</sequence>
<evidence type="ECO:0000259" key="1">
    <source>
        <dbReference type="Pfam" id="PF01968"/>
    </source>
</evidence>
<dbReference type="PANTHER" id="PTHR11365:SF10">
    <property type="entry name" value="HYDANTOINASE_OXOPROLINASE"/>
    <property type="match status" value="1"/>
</dbReference>
<dbReference type="SUPFAM" id="SSF53067">
    <property type="entry name" value="Actin-like ATPase domain"/>
    <property type="match status" value="1"/>
</dbReference>
<dbReference type="InterPro" id="IPR045079">
    <property type="entry name" value="Oxoprolinase-like"/>
</dbReference>
<name>A0A914E2H7_9BILA</name>
<dbReference type="WBParaSite" id="ACRNAN_scaffold5407.g25050.t1">
    <property type="protein sequence ID" value="ACRNAN_scaffold5407.g25050.t1"/>
    <property type="gene ID" value="ACRNAN_scaffold5407.g25050"/>
</dbReference>
<dbReference type="InterPro" id="IPR002821">
    <property type="entry name" value="Hydantoinase_A"/>
</dbReference>
<evidence type="ECO:0000313" key="4">
    <source>
        <dbReference type="WBParaSite" id="ACRNAN_scaffold5407.g25050.t1"/>
    </source>
</evidence>
<dbReference type="Pfam" id="PF01968">
    <property type="entry name" value="Hydantoinase_A"/>
    <property type="match status" value="1"/>
</dbReference>
<dbReference type="Gene3D" id="3.40.1610.10">
    <property type="entry name" value="CV3147-like domain"/>
    <property type="match status" value="1"/>
</dbReference>
<evidence type="ECO:0000259" key="2">
    <source>
        <dbReference type="Pfam" id="PF06032"/>
    </source>
</evidence>
<dbReference type="InterPro" id="IPR027479">
    <property type="entry name" value="S-Me-THD_N_sf"/>
</dbReference>
<keyword evidence="3" id="KW-1185">Reference proteome</keyword>
<feature type="domain" description="S-Me-THD N-terminal" evidence="2">
    <location>
        <begin position="275"/>
        <end position="445"/>
    </location>
</feature>
<dbReference type="AlphaFoldDB" id="A0A914E2H7"/>
<accession>A0A914E2H7</accession>
<dbReference type="Proteomes" id="UP000887540">
    <property type="component" value="Unplaced"/>
</dbReference>
<organism evidence="3 4">
    <name type="scientific">Acrobeloides nanus</name>
    <dbReference type="NCBI Taxonomy" id="290746"/>
    <lineage>
        <taxon>Eukaryota</taxon>
        <taxon>Metazoa</taxon>
        <taxon>Ecdysozoa</taxon>
        <taxon>Nematoda</taxon>
        <taxon>Chromadorea</taxon>
        <taxon>Rhabditida</taxon>
        <taxon>Tylenchina</taxon>
        <taxon>Cephalobomorpha</taxon>
        <taxon>Cephaloboidea</taxon>
        <taxon>Cephalobidae</taxon>
        <taxon>Acrobeloides</taxon>
    </lineage>
</organism>
<feature type="domain" description="Hydantoinase A/oxoprolinase" evidence="1">
    <location>
        <begin position="3"/>
        <end position="95"/>
    </location>
</feature>
<proteinExistence type="predicted"/>
<dbReference type="Pfam" id="PF06032">
    <property type="entry name" value="S-Me-THD_N"/>
    <property type="match status" value="1"/>
</dbReference>
<dbReference type="InterPro" id="IPR043129">
    <property type="entry name" value="ATPase_NBD"/>
</dbReference>
<evidence type="ECO:0000313" key="3">
    <source>
        <dbReference type="Proteomes" id="UP000887540"/>
    </source>
</evidence>
<dbReference type="SUPFAM" id="SSF160991">
    <property type="entry name" value="CV3147-like"/>
    <property type="match status" value="1"/>
</dbReference>
<protein>
    <submittedName>
        <fullName evidence="4">Hydantoinase A/oxoprolinase domain-containing protein</fullName>
    </submittedName>
</protein>
<dbReference type="PANTHER" id="PTHR11365">
    <property type="entry name" value="5-OXOPROLINASE RELATED"/>
    <property type="match status" value="1"/>
</dbReference>